<dbReference type="EMBL" id="RJUL01000003">
    <property type="protein sequence ID" value="ROQ28888.1"/>
    <property type="molecule type" value="Genomic_DNA"/>
</dbReference>
<dbReference type="Pfam" id="PF07027">
    <property type="entry name" value="DUF1318"/>
    <property type="match status" value="1"/>
</dbReference>
<dbReference type="AlphaFoldDB" id="A0A3N1PLX8"/>
<dbReference type="OrthoDB" id="9798130at2"/>
<evidence type="ECO:0000313" key="3">
    <source>
        <dbReference type="Proteomes" id="UP000268033"/>
    </source>
</evidence>
<keyword evidence="1" id="KW-0732">Signal</keyword>
<dbReference type="RefSeq" id="WP_050660269.1">
    <property type="nucleotide sequence ID" value="NZ_JBLXAC010000015.1"/>
</dbReference>
<reference evidence="2 3" key="1">
    <citation type="submission" date="2018-11" db="EMBL/GenBank/DDBJ databases">
        <title>Genomic Encyclopedia of Type Strains, Phase IV (KMG-IV): sequencing the most valuable type-strain genomes for metagenomic binning, comparative biology and taxonomic classification.</title>
        <authorList>
            <person name="Goeker M."/>
        </authorList>
    </citation>
    <scope>NUCLEOTIDE SEQUENCE [LARGE SCALE GENOMIC DNA]</scope>
    <source>
        <strain evidence="2 3">DSM 21945</strain>
    </source>
</reference>
<protein>
    <recommendedName>
        <fullName evidence="4">DUF1318 domain-containing protein</fullName>
    </recommendedName>
</protein>
<dbReference type="InterPro" id="IPR008309">
    <property type="entry name" value="YdbL"/>
</dbReference>
<evidence type="ECO:0008006" key="4">
    <source>
        <dbReference type="Google" id="ProtNLM"/>
    </source>
</evidence>
<feature type="signal peptide" evidence="1">
    <location>
        <begin position="1"/>
        <end position="20"/>
    </location>
</feature>
<accession>A0A3N1PLX8</accession>
<proteinExistence type="predicted"/>
<feature type="chain" id="PRO_5018250221" description="DUF1318 domain-containing protein" evidence="1">
    <location>
        <begin position="21"/>
        <end position="106"/>
    </location>
</feature>
<dbReference type="STRING" id="584787.GCA_001247655_01391"/>
<gene>
    <name evidence="2" type="ORF">EDC28_103486</name>
</gene>
<dbReference type="PIRSF" id="PIRSF025560">
    <property type="entry name" value="UCP025560"/>
    <property type="match status" value="1"/>
</dbReference>
<comment type="caution">
    <text evidence="2">The sequence shown here is derived from an EMBL/GenBank/DDBJ whole genome shotgun (WGS) entry which is preliminary data.</text>
</comment>
<sequence length="106" mass="11507">MKKRLWTLAAALMLPLAAFAMTLDQAKSQGLLGEQPDGFLGVVKATPDAVALAQEINQKRRDAYLSIARKNGISLEQVAALAGQKAIERTAKGEYIKTPEGQWVKK</sequence>
<dbReference type="Proteomes" id="UP000268033">
    <property type="component" value="Unassembled WGS sequence"/>
</dbReference>
<evidence type="ECO:0000313" key="2">
    <source>
        <dbReference type="EMBL" id="ROQ28888.1"/>
    </source>
</evidence>
<keyword evidence="3" id="KW-1185">Reference proteome</keyword>
<organism evidence="2 3">
    <name type="scientific">Gallaecimonas pentaromativorans</name>
    <dbReference type="NCBI Taxonomy" id="584787"/>
    <lineage>
        <taxon>Bacteria</taxon>
        <taxon>Pseudomonadati</taxon>
        <taxon>Pseudomonadota</taxon>
        <taxon>Gammaproteobacteria</taxon>
        <taxon>Enterobacterales</taxon>
        <taxon>Gallaecimonadaceae</taxon>
        <taxon>Gallaecimonas</taxon>
    </lineage>
</organism>
<name>A0A3N1PLX8_9GAMM</name>
<evidence type="ECO:0000256" key="1">
    <source>
        <dbReference type="SAM" id="SignalP"/>
    </source>
</evidence>